<comment type="caution">
    <text evidence="3">The sequence shown here is derived from an EMBL/GenBank/DDBJ whole genome shotgun (WGS) entry which is preliminary data.</text>
</comment>
<name>A0A6A4LVM0_9ERIC</name>
<feature type="non-terminal residue" evidence="3">
    <location>
        <position position="1"/>
    </location>
</feature>
<sequence length="677" mass="76102">MGIKLQRGILVGKRGGTCTTPSPTWKFGSVQPRECSRTEEQDLVFRTNDTTTTTTLSARKLGANLWEALPLPTAAKMSKVGGARFPHRRRRNQKDKGFQLPTQVDEEIPGKPHEELRTFSCVAGAVFGPGYVEGFVKGKGKEDTSTYLLTLLLVQPESDSSLRRHVAASLIQYHRAIERNGHALQPVSPASYSSSMEVAPYNPAITPSSSVEFKGRLGESTFNLKTSTELLKVLNRIWSLEEQHASNMSLVNAMKRELEHCHARNKELLREKKRTQQEMDELMKQVTADKIGRKNKEQDRIKAAVQSVRDELDNERKLRKHSESLHRKLAREISELKSSFSSALKDLEREKKARILLEDLCDEFAKGIRDYEQEVRFLKHKPEKDRAHRESPDRLILHLSEAWLDERMQMNLAEPQYDLAKKNNIVDKLSLEIETFLRARNSVGSINMNDLSLSHKKPMESSLRMHSSESFHLNAAGSAPHNADEEEDSTSSDSNCFELTRVSSGKQNINSSSKQNGNDVSESHSREKVRSSSTKKKVQSQEIGSEDLVELRDSQKFETSEGAKVLEDIKKRSVGNPGLNSNHMFSNLARNHSLSLQGGKLHAEKNGTEDSRGQSALRGHASPVQPWVSRFTTPDIEVSETSSRWPQSLGDNTLKAKLLEARLEGQRSHSKPTKSSS</sequence>
<feature type="region of interest" description="Disordered" evidence="2">
    <location>
        <begin position="474"/>
        <end position="549"/>
    </location>
</feature>
<keyword evidence="1" id="KW-0175">Coiled coil</keyword>
<dbReference type="EMBL" id="QEFC01001142">
    <property type="protein sequence ID" value="KAE9460194.1"/>
    <property type="molecule type" value="Genomic_DNA"/>
</dbReference>
<feature type="compositionally biased region" description="Basic and acidic residues" evidence="2">
    <location>
        <begin position="603"/>
        <end position="612"/>
    </location>
</feature>
<gene>
    <name evidence="3" type="ORF">C3L33_07907</name>
</gene>
<feature type="compositionally biased region" description="Polar residues" evidence="2">
    <location>
        <begin position="639"/>
        <end position="651"/>
    </location>
</feature>
<dbReference type="PANTHER" id="PTHR31071">
    <property type="entry name" value="GB|AAF24581.1"/>
    <property type="match status" value="1"/>
</dbReference>
<dbReference type="OrthoDB" id="670909at2759"/>
<evidence type="ECO:0000256" key="2">
    <source>
        <dbReference type="SAM" id="MobiDB-lite"/>
    </source>
</evidence>
<keyword evidence="4" id="KW-1185">Reference proteome</keyword>
<feature type="compositionally biased region" description="Polar residues" evidence="2">
    <location>
        <begin position="495"/>
        <end position="520"/>
    </location>
</feature>
<proteinExistence type="predicted"/>
<accession>A0A6A4LVM0</accession>
<protein>
    <submittedName>
        <fullName evidence="3">Uncharacterized protein</fullName>
    </submittedName>
</protein>
<feature type="region of interest" description="Disordered" evidence="2">
    <location>
        <begin position="603"/>
        <end position="651"/>
    </location>
</feature>
<evidence type="ECO:0000256" key="1">
    <source>
        <dbReference type="SAM" id="Coils"/>
    </source>
</evidence>
<reference evidence="3 4" key="1">
    <citation type="journal article" date="2019" name="Genome Biol. Evol.">
        <title>The Rhododendron genome and chromosomal organization provide insight into shared whole-genome duplications across the heath family (Ericaceae).</title>
        <authorList>
            <person name="Soza V.L."/>
            <person name="Lindsley D."/>
            <person name="Waalkes A."/>
            <person name="Ramage E."/>
            <person name="Patwardhan R.P."/>
            <person name="Burton J.N."/>
            <person name="Adey A."/>
            <person name="Kumar A."/>
            <person name="Qiu R."/>
            <person name="Shendure J."/>
            <person name="Hall B."/>
        </authorList>
    </citation>
    <scope>NUCLEOTIDE SEQUENCE [LARGE SCALE GENOMIC DNA]</scope>
    <source>
        <strain evidence="3">RSF 1966-606</strain>
    </source>
</reference>
<feature type="compositionally biased region" description="Basic and acidic residues" evidence="2">
    <location>
        <begin position="521"/>
        <end position="530"/>
    </location>
</feature>
<dbReference type="AlphaFoldDB" id="A0A6A4LVM0"/>
<dbReference type="InterPro" id="IPR043424">
    <property type="entry name" value="BLT-like"/>
</dbReference>
<evidence type="ECO:0000313" key="3">
    <source>
        <dbReference type="EMBL" id="KAE9460194.1"/>
    </source>
</evidence>
<organism evidence="3 4">
    <name type="scientific">Rhododendron williamsianum</name>
    <dbReference type="NCBI Taxonomy" id="262921"/>
    <lineage>
        <taxon>Eukaryota</taxon>
        <taxon>Viridiplantae</taxon>
        <taxon>Streptophyta</taxon>
        <taxon>Embryophyta</taxon>
        <taxon>Tracheophyta</taxon>
        <taxon>Spermatophyta</taxon>
        <taxon>Magnoliopsida</taxon>
        <taxon>eudicotyledons</taxon>
        <taxon>Gunneridae</taxon>
        <taxon>Pentapetalae</taxon>
        <taxon>asterids</taxon>
        <taxon>Ericales</taxon>
        <taxon>Ericaceae</taxon>
        <taxon>Ericoideae</taxon>
        <taxon>Rhodoreae</taxon>
        <taxon>Rhododendron</taxon>
    </lineage>
</organism>
<evidence type="ECO:0000313" key="4">
    <source>
        <dbReference type="Proteomes" id="UP000428333"/>
    </source>
</evidence>
<dbReference type="Proteomes" id="UP000428333">
    <property type="component" value="Linkage Group LG05"/>
</dbReference>
<feature type="coiled-coil region" evidence="1">
    <location>
        <begin position="251"/>
        <end position="285"/>
    </location>
</feature>
<dbReference type="PANTHER" id="PTHR31071:SF9">
    <property type="entry name" value="INTRACELLULAR PROTEIN TRANSPORT PROTEIN USO1-RELATED"/>
    <property type="match status" value="1"/>
</dbReference>